<evidence type="ECO:0000313" key="10">
    <source>
        <dbReference type="EMBL" id="AAO28881.1"/>
    </source>
</evidence>
<sequence>MKMPVPPPSLENLCTPVAWGDAEGRIQGVNAAFAYWLGVSEKRLQQQTLEALEHQGNALSSFLNNDEHNVLHLHRFALGIPGGTPSFAEGWLTRLEAGAWLLEAHPIKECSALDTLQALPNALSAAFKGLAHELRNPLSGLKGAAQLLARRVKHRDQEECDLVELIGAEIERLNTLLERLLFSAPARPHAQINIHTVLERVLPLAETEAGCSVILQRDYDLGIPNILGDADRLTQAVWNLVRNAIQAGANRIILRTRVDHGQRIRDRINVISLRLEVIDDGDGVPEALAEHVFLPLVSSRAEGSGLGLPLAQQVAHEHHGMLTFRSQPGQTIFILSLPQMMIESDKDLHYG</sequence>
<dbReference type="InterPro" id="IPR003661">
    <property type="entry name" value="HisK_dim/P_dom"/>
</dbReference>
<dbReference type="SMART" id="SM00388">
    <property type="entry name" value="HisKA"/>
    <property type="match status" value="1"/>
</dbReference>
<dbReference type="Proteomes" id="UP000002516">
    <property type="component" value="Chromosome"/>
</dbReference>
<feature type="domain" description="Histidine kinase" evidence="9">
    <location>
        <begin position="129"/>
        <end position="341"/>
    </location>
</feature>
<protein>
    <recommendedName>
        <fullName evidence="2">histidine kinase</fullName>
        <ecNumber evidence="2">2.7.13.3</ecNumber>
    </recommendedName>
</protein>
<dbReference type="SUPFAM" id="SSF47384">
    <property type="entry name" value="Homodimeric domain of signal transducing histidine kinase"/>
    <property type="match status" value="1"/>
</dbReference>
<keyword evidence="5" id="KW-0547">Nucleotide-binding</keyword>
<dbReference type="SUPFAM" id="SSF55874">
    <property type="entry name" value="ATPase domain of HSP90 chaperone/DNA topoisomerase II/histidine kinase"/>
    <property type="match status" value="1"/>
</dbReference>
<dbReference type="EC" id="2.7.13.3" evidence="2"/>
<evidence type="ECO:0000256" key="6">
    <source>
        <dbReference type="ARBA" id="ARBA00022777"/>
    </source>
</evidence>
<evidence type="ECO:0000259" key="9">
    <source>
        <dbReference type="PROSITE" id="PS50109"/>
    </source>
</evidence>
<dbReference type="InterPro" id="IPR003594">
    <property type="entry name" value="HATPase_dom"/>
</dbReference>
<keyword evidence="7" id="KW-0067">ATP-binding</keyword>
<dbReference type="CDD" id="cd00082">
    <property type="entry name" value="HisKA"/>
    <property type="match status" value="1"/>
</dbReference>
<reference evidence="10 11" key="1">
    <citation type="journal article" date="2003" name="J. Bacteriol.">
        <title>Comparative analyses of the complete genome sequences of Pierce's disease and citrus variegated chlorosis strains of Xylella fastidiosa.</title>
        <authorList>
            <person name="Van Sluys M.A."/>
            <person name="de Oliveira M.C."/>
            <person name="Monteiro-Vitorello C.B."/>
            <person name="Miyaki C.Y."/>
            <person name="Furlan L.R."/>
            <person name="Camargo L.E."/>
            <person name="da Silva A.C."/>
            <person name="Moon D.H."/>
            <person name="Takita M.A."/>
            <person name="Lemos E.G."/>
            <person name="Machado M.A."/>
            <person name="Ferro M.I."/>
            <person name="da Silva F.R."/>
            <person name="Goldman M.H."/>
            <person name="Goldman G.H."/>
            <person name="Lemos M.V."/>
            <person name="El-Dorry H."/>
            <person name="Tsai S.M."/>
            <person name="Carrer H."/>
            <person name="Carraro D.M."/>
            <person name="de Oliveira R.C."/>
            <person name="Nunes L.R."/>
            <person name="Siqueira W.J."/>
            <person name="Coutinho L.L."/>
            <person name="Kimura E.T."/>
            <person name="Ferro E.S."/>
            <person name="Harakava R."/>
            <person name="Kuramae E.E."/>
            <person name="Marino C.L."/>
            <person name="Giglioti E."/>
            <person name="Abreu I.L."/>
            <person name="Alves L.M."/>
            <person name="do Amaral A.M."/>
            <person name="Baia G.S."/>
            <person name="Blanco S.R."/>
            <person name="Brito M.S."/>
            <person name="Cannavan F.S."/>
            <person name="Celestino A.V."/>
            <person name="da Cunha A.F."/>
            <person name="Fenille R.C."/>
            <person name="Ferro J.A."/>
            <person name="Formighieri E.F."/>
            <person name="Kishi L.T."/>
            <person name="Leoni S.G."/>
            <person name="Oliveira A.R."/>
            <person name="Rosa V.E.Jr."/>
            <person name="Sassaki F.T."/>
            <person name="Sena J.A."/>
            <person name="de Souza A.A."/>
            <person name="Truffi D."/>
            <person name="Tsukumo F."/>
            <person name="Yanai G.M."/>
            <person name="Zaros L.G."/>
            <person name="Civerolo E.L."/>
            <person name="Simpson A.J."/>
            <person name="Almeida N.F.Jr."/>
            <person name="Setubal J.C."/>
            <person name="Kitajima J.P."/>
        </authorList>
    </citation>
    <scope>NUCLEOTIDE SEQUENCE [LARGE SCALE GENOMIC DNA]</scope>
    <source>
        <strain evidence="11">Temecula1 / ATCC 700964</strain>
    </source>
</reference>
<dbReference type="GeneID" id="93904802"/>
<dbReference type="AlphaFoldDB" id="Q87CP4"/>
<evidence type="ECO:0000313" key="11">
    <source>
        <dbReference type="Proteomes" id="UP000002516"/>
    </source>
</evidence>
<evidence type="ECO:0000256" key="1">
    <source>
        <dbReference type="ARBA" id="ARBA00000085"/>
    </source>
</evidence>
<keyword evidence="4" id="KW-0808">Transferase</keyword>
<dbReference type="PROSITE" id="PS50109">
    <property type="entry name" value="HIS_KIN"/>
    <property type="match status" value="1"/>
</dbReference>
<dbReference type="InterPro" id="IPR036097">
    <property type="entry name" value="HisK_dim/P_sf"/>
</dbReference>
<name>Q87CP4_XYLFT</name>
<dbReference type="KEGG" id="xft:PD_1020"/>
<proteinExistence type="predicted"/>
<dbReference type="RefSeq" id="WP_004572833.1">
    <property type="nucleotide sequence ID" value="NC_004556.1"/>
</dbReference>
<keyword evidence="8" id="KW-0902">Two-component regulatory system</keyword>
<dbReference type="InterPro" id="IPR004358">
    <property type="entry name" value="Sig_transdc_His_kin-like_C"/>
</dbReference>
<accession>Q87CP4</accession>
<keyword evidence="11" id="KW-1185">Reference proteome</keyword>
<dbReference type="Pfam" id="PF02518">
    <property type="entry name" value="HATPase_c"/>
    <property type="match status" value="1"/>
</dbReference>
<dbReference type="GO" id="GO:0000155">
    <property type="term" value="F:phosphorelay sensor kinase activity"/>
    <property type="evidence" value="ECO:0007669"/>
    <property type="project" value="InterPro"/>
</dbReference>
<dbReference type="GO" id="GO:0005524">
    <property type="term" value="F:ATP binding"/>
    <property type="evidence" value="ECO:0007669"/>
    <property type="project" value="UniProtKB-KW"/>
</dbReference>
<dbReference type="SMART" id="SM00387">
    <property type="entry name" value="HATPase_c"/>
    <property type="match status" value="1"/>
</dbReference>
<comment type="catalytic activity">
    <reaction evidence="1">
        <text>ATP + protein L-histidine = ADP + protein N-phospho-L-histidine.</text>
        <dbReference type="EC" id="2.7.13.3"/>
    </reaction>
</comment>
<dbReference type="EMBL" id="AE009442">
    <property type="protein sequence ID" value="AAO28881.1"/>
    <property type="molecule type" value="Genomic_DNA"/>
</dbReference>
<evidence type="ECO:0000256" key="2">
    <source>
        <dbReference type="ARBA" id="ARBA00012438"/>
    </source>
</evidence>
<dbReference type="Gene3D" id="3.30.565.10">
    <property type="entry name" value="Histidine kinase-like ATPase, C-terminal domain"/>
    <property type="match status" value="1"/>
</dbReference>
<dbReference type="PRINTS" id="PR00344">
    <property type="entry name" value="BCTRLSENSOR"/>
</dbReference>
<gene>
    <name evidence="10" type="primary">ntrB</name>
    <name evidence="10" type="ordered locus">PD_1020</name>
</gene>
<dbReference type="Pfam" id="PF00512">
    <property type="entry name" value="HisKA"/>
    <property type="match status" value="1"/>
</dbReference>
<evidence type="ECO:0000256" key="5">
    <source>
        <dbReference type="ARBA" id="ARBA00022741"/>
    </source>
</evidence>
<keyword evidence="6" id="KW-0418">Kinase</keyword>
<evidence type="ECO:0000256" key="3">
    <source>
        <dbReference type="ARBA" id="ARBA00022553"/>
    </source>
</evidence>
<dbReference type="InterPro" id="IPR036890">
    <property type="entry name" value="HATPase_C_sf"/>
</dbReference>
<dbReference type="InterPro" id="IPR005467">
    <property type="entry name" value="His_kinase_dom"/>
</dbReference>
<evidence type="ECO:0000256" key="4">
    <source>
        <dbReference type="ARBA" id="ARBA00022679"/>
    </source>
</evidence>
<evidence type="ECO:0000256" key="7">
    <source>
        <dbReference type="ARBA" id="ARBA00022840"/>
    </source>
</evidence>
<keyword evidence="3" id="KW-0597">Phosphoprotein</keyword>
<dbReference type="Gene3D" id="1.10.287.130">
    <property type="match status" value="1"/>
</dbReference>
<organism evidence="10 11">
    <name type="scientific">Xylella fastidiosa (strain Temecula1 / ATCC 700964)</name>
    <dbReference type="NCBI Taxonomy" id="183190"/>
    <lineage>
        <taxon>Bacteria</taxon>
        <taxon>Pseudomonadati</taxon>
        <taxon>Pseudomonadota</taxon>
        <taxon>Gammaproteobacteria</taxon>
        <taxon>Lysobacterales</taxon>
        <taxon>Lysobacteraceae</taxon>
        <taxon>Xylella</taxon>
    </lineage>
</organism>
<evidence type="ECO:0000256" key="8">
    <source>
        <dbReference type="ARBA" id="ARBA00023012"/>
    </source>
</evidence>
<dbReference type="HOGENOM" id="CLU_000445_114_39_6"/>
<dbReference type="PANTHER" id="PTHR43065">
    <property type="entry name" value="SENSOR HISTIDINE KINASE"/>
    <property type="match status" value="1"/>
</dbReference>
<dbReference type="PANTHER" id="PTHR43065:SF16">
    <property type="entry name" value="SENSORY HISTIDINE KINASE_PHOSPHATASE NTRB"/>
    <property type="match status" value="1"/>
</dbReference>